<name>A0A1W1XXL2_9BACT</name>
<evidence type="ECO:0000313" key="3">
    <source>
        <dbReference type="Proteomes" id="UP000192783"/>
    </source>
</evidence>
<dbReference type="InterPro" id="IPR027417">
    <property type="entry name" value="P-loop_NTPase"/>
</dbReference>
<evidence type="ECO:0000313" key="2">
    <source>
        <dbReference type="EMBL" id="SMC28632.1"/>
    </source>
</evidence>
<dbReference type="PANTHER" id="PTHR35894:SF5">
    <property type="entry name" value="MU-LIKE PROPHAGE FLUMU DNA TRANSPOSITION PROTEIN B"/>
    <property type="match status" value="1"/>
</dbReference>
<evidence type="ECO:0000259" key="1">
    <source>
        <dbReference type="Pfam" id="PF13401"/>
    </source>
</evidence>
<reference evidence="2 3" key="1">
    <citation type="submission" date="2017-04" db="EMBL/GenBank/DDBJ databases">
        <authorList>
            <person name="Afonso C.L."/>
            <person name="Miller P.J."/>
            <person name="Scott M.A."/>
            <person name="Spackman E."/>
            <person name="Goraichik I."/>
            <person name="Dimitrov K.M."/>
            <person name="Suarez D.L."/>
            <person name="Swayne D.E."/>
        </authorList>
    </citation>
    <scope>NUCLEOTIDE SEQUENCE [LARGE SCALE GENOMIC DNA]</scope>
    <source>
        <strain evidence="2 3">DSM 13146</strain>
    </source>
</reference>
<protein>
    <recommendedName>
        <fullName evidence="1">ORC1/DEAH AAA+ ATPase domain-containing protein</fullName>
    </recommendedName>
</protein>
<dbReference type="STRING" id="1121390.SAMN02746041_03293"/>
<dbReference type="GO" id="GO:0016887">
    <property type="term" value="F:ATP hydrolysis activity"/>
    <property type="evidence" value="ECO:0007669"/>
    <property type="project" value="InterPro"/>
</dbReference>
<dbReference type="Pfam" id="PF13401">
    <property type="entry name" value="AAA_22"/>
    <property type="match status" value="1"/>
</dbReference>
<dbReference type="OrthoDB" id="9797061at2"/>
<sequence length="243" mass="26865">MRRVRLKPVFIVTRNVRNFEAAMDGLALAHGEGRLGLVCGRAGRGKTRTSQWWAAKEGAVYLRVVTVWTELDFLRALCREVGIPQPPKRRGACYAALVDMLSASPRTVILDEIEKMSSRWLDVVRDVSDVTACAVVLVGEEELAGAVRRNRRVWSRIYQQVEFGPITAADVVVYAREAAGLEVSPEAAAEIHQRSGGDFRLVRRDVVALAHVAAAQKTQDVDRKMAQSIEGMHAYGAEKVRVA</sequence>
<dbReference type="RefSeq" id="WP_084059155.1">
    <property type="nucleotide sequence ID" value="NZ_FWXF01000042.1"/>
</dbReference>
<dbReference type="Proteomes" id="UP000192783">
    <property type="component" value="Unassembled WGS sequence"/>
</dbReference>
<dbReference type="SUPFAM" id="SSF52540">
    <property type="entry name" value="P-loop containing nucleoside triphosphate hydrolases"/>
    <property type="match status" value="1"/>
</dbReference>
<dbReference type="EMBL" id="FWXF01000042">
    <property type="protein sequence ID" value="SMC28632.1"/>
    <property type="molecule type" value="Genomic_DNA"/>
</dbReference>
<dbReference type="PANTHER" id="PTHR35894">
    <property type="entry name" value="GENERAL SECRETION PATHWAY PROTEIN A-RELATED"/>
    <property type="match status" value="1"/>
</dbReference>
<feature type="domain" description="ORC1/DEAH AAA+ ATPase" evidence="1">
    <location>
        <begin position="32"/>
        <end position="144"/>
    </location>
</feature>
<organism evidence="2 3">
    <name type="scientific">Desulfacinum hydrothermale DSM 13146</name>
    <dbReference type="NCBI Taxonomy" id="1121390"/>
    <lineage>
        <taxon>Bacteria</taxon>
        <taxon>Pseudomonadati</taxon>
        <taxon>Thermodesulfobacteriota</taxon>
        <taxon>Syntrophobacteria</taxon>
        <taxon>Syntrophobacterales</taxon>
        <taxon>Syntrophobacteraceae</taxon>
        <taxon>Desulfacinum</taxon>
    </lineage>
</organism>
<dbReference type="InterPro" id="IPR052026">
    <property type="entry name" value="ExeA_AAA_ATPase_DNA-bind"/>
</dbReference>
<dbReference type="InterPro" id="IPR049945">
    <property type="entry name" value="AAA_22"/>
</dbReference>
<gene>
    <name evidence="2" type="ORF">SAMN02746041_03293</name>
</gene>
<proteinExistence type="predicted"/>
<accession>A0A1W1XXL2</accession>
<keyword evidence="3" id="KW-1185">Reference proteome</keyword>
<dbReference type="AlphaFoldDB" id="A0A1W1XXL2"/>